<dbReference type="SMART" id="SM00382">
    <property type="entry name" value="AAA"/>
    <property type="match status" value="1"/>
</dbReference>
<name>A0ABR6EIM5_9ACTN</name>
<keyword evidence="2" id="KW-0547">Nucleotide-binding</keyword>
<evidence type="ECO:0000256" key="3">
    <source>
        <dbReference type="ARBA" id="ARBA00022840"/>
    </source>
</evidence>
<dbReference type="RefSeq" id="WP_182856518.1">
    <property type="nucleotide sequence ID" value="NZ_WMLF01000247.1"/>
</dbReference>
<gene>
    <name evidence="5" type="ORF">GL263_16675</name>
</gene>
<dbReference type="EMBL" id="WMLF01000247">
    <property type="protein sequence ID" value="MBB1245194.1"/>
    <property type="molecule type" value="Genomic_DNA"/>
</dbReference>
<reference evidence="6" key="1">
    <citation type="journal article" date="2020" name="Syst. Appl. Microbiol.">
        <title>Streptomyces alkaliterrae sp. nov., isolated from an alkaline soil, and emended descriptions of Streptomyces alkaliphilus, Streptomyces calidiresistens and Streptomyces durbertensis.</title>
        <authorList>
            <person name="Swiecimska M."/>
            <person name="Golinska P."/>
            <person name="Nouioui I."/>
            <person name="Wypij M."/>
            <person name="Rai M."/>
            <person name="Sangal V."/>
            <person name="Goodfellow M."/>
        </authorList>
    </citation>
    <scope>NUCLEOTIDE SEQUENCE [LARGE SCALE GENOMIC DNA]</scope>
    <source>
        <strain evidence="6">DSM 104538</strain>
    </source>
</reference>
<dbReference type="InterPro" id="IPR017911">
    <property type="entry name" value="MacB-like_ATP-bd"/>
</dbReference>
<dbReference type="Proteomes" id="UP000766698">
    <property type="component" value="Unassembled WGS sequence"/>
</dbReference>
<dbReference type="InterPro" id="IPR003439">
    <property type="entry name" value="ABC_transporter-like_ATP-bd"/>
</dbReference>
<proteinExistence type="predicted"/>
<evidence type="ECO:0000256" key="2">
    <source>
        <dbReference type="ARBA" id="ARBA00022741"/>
    </source>
</evidence>
<organism evidence="5 6">
    <name type="scientific">Streptomyces durbertensis</name>
    <dbReference type="NCBI Taxonomy" id="2448886"/>
    <lineage>
        <taxon>Bacteria</taxon>
        <taxon>Bacillati</taxon>
        <taxon>Actinomycetota</taxon>
        <taxon>Actinomycetes</taxon>
        <taxon>Kitasatosporales</taxon>
        <taxon>Streptomycetaceae</taxon>
        <taxon>Streptomyces</taxon>
    </lineage>
</organism>
<dbReference type="PANTHER" id="PTHR24220">
    <property type="entry name" value="IMPORT ATP-BINDING PROTEIN"/>
    <property type="match status" value="1"/>
</dbReference>
<dbReference type="Pfam" id="PF00005">
    <property type="entry name" value="ABC_tran"/>
    <property type="match status" value="1"/>
</dbReference>
<protein>
    <submittedName>
        <fullName evidence="5">ABC transporter ATP-binding protein</fullName>
    </submittedName>
</protein>
<keyword evidence="1" id="KW-0813">Transport</keyword>
<accession>A0ABR6EIM5</accession>
<keyword evidence="6" id="KW-1185">Reference proteome</keyword>
<evidence type="ECO:0000259" key="4">
    <source>
        <dbReference type="PROSITE" id="PS50893"/>
    </source>
</evidence>
<dbReference type="SUPFAM" id="SSF52540">
    <property type="entry name" value="P-loop containing nucleoside triphosphate hydrolases"/>
    <property type="match status" value="1"/>
</dbReference>
<keyword evidence="3 5" id="KW-0067">ATP-binding</keyword>
<sequence>MDGVGTPGSQNSWAVELRSVSRTYGRGAGEVAALRDLSLTFGRGSFTAVMGPSGAGKSTLLHCAAGLDRPDGGSVQLAGTDLTTLDEAQLTMLRRERIGFVFQAYNLLGSLTVEENIKLPLLLAEQVVETAWLEHVARRVGLADRMGHRPAQLSGGQQQRVAIARALVTRPEVIFADEPTGALDSRTGRGVLALLREVVDHDGNTVIMVTHDPIAASYAQRVVFLVDGAFAEVMESPTAERVAARMTRLEGL</sequence>
<dbReference type="PANTHER" id="PTHR24220:SF685">
    <property type="entry name" value="ABC TRANSPORTER RELATED"/>
    <property type="match status" value="1"/>
</dbReference>
<dbReference type="CDD" id="cd03255">
    <property type="entry name" value="ABC_MJ0796_LolCDE_FtsE"/>
    <property type="match status" value="1"/>
</dbReference>
<dbReference type="InterPro" id="IPR015854">
    <property type="entry name" value="ABC_transpr_LolD-like"/>
</dbReference>
<dbReference type="InterPro" id="IPR017871">
    <property type="entry name" value="ABC_transporter-like_CS"/>
</dbReference>
<dbReference type="PROSITE" id="PS00211">
    <property type="entry name" value="ABC_TRANSPORTER_1"/>
    <property type="match status" value="1"/>
</dbReference>
<evidence type="ECO:0000313" key="5">
    <source>
        <dbReference type="EMBL" id="MBB1245194.1"/>
    </source>
</evidence>
<dbReference type="Gene3D" id="3.40.50.300">
    <property type="entry name" value="P-loop containing nucleotide triphosphate hydrolases"/>
    <property type="match status" value="1"/>
</dbReference>
<dbReference type="InterPro" id="IPR027417">
    <property type="entry name" value="P-loop_NTPase"/>
</dbReference>
<feature type="domain" description="ABC transporter" evidence="4">
    <location>
        <begin position="15"/>
        <end position="252"/>
    </location>
</feature>
<comment type="caution">
    <text evidence="5">The sequence shown here is derived from an EMBL/GenBank/DDBJ whole genome shotgun (WGS) entry which is preliminary data.</text>
</comment>
<dbReference type="GO" id="GO:0005524">
    <property type="term" value="F:ATP binding"/>
    <property type="evidence" value="ECO:0007669"/>
    <property type="project" value="UniProtKB-KW"/>
</dbReference>
<dbReference type="PROSITE" id="PS50893">
    <property type="entry name" value="ABC_TRANSPORTER_2"/>
    <property type="match status" value="1"/>
</dbReference>
<evidence type="ECO:0000313" key="6">
    <source>
        <dbReference type="Proteomes" id="UP000766698"/>
    </source>
</evidence>
<dbReference type="InterPro" id="IPR003593">
    <property type="entry name" value="AAA+_ATPase"/>
</dbReference>
<evidence type="ECO:0000256" key="1">
    <source>
        <dbReference type="ARBA" id="ARBA00022448"/>
    </source>
</evidence>